<gene>
    <name evidence="4" type="ORF">Cvel_19331</name>
</gene>
<dbReference type="PANTHER" id="PTHR12480:SF21">
    <property type="entry name" value="JMJC DOMAIN-CONTAINING PROTEIN 8"/>
    <property type="match status" value="1"/>
</dbReference>
<dbReference type="GO" id="GO:0005634">
    <property type="term" value="C:nucleus"/>
    <property type="evidence" value="ECO:0007669"/>
    <property type="project" value="TreeGrafter"/>
</dbReference>
<feature type="compositionally biased region" description="Basic and acidic residues" evidence="1">
    <location>
        <begin position="100"/>
        <end position="111"/>
    </location>
</feature>
<accession>A0A0G4FXV4</accession>
<keyword evidence="2" id="KW-0732">Signal</keyword>
<dbReference type="PROSITE" id="PS51184">
    <property type="entry name" value="JMJC"/>
    <property type="match status" value="1"/>
</dbReference>
<evidence type="ECO:0000313" key="4">
    <source>
        <dbReference type="EMBL" id="CEM20260.1"/>
    </source>
</evidence>
<dbReference type="EMBL" id="CDMZ01000727">
    <property type="protein sequence ID" value="CEM20260.1"/>
    <property type="molecule type" value="Genomic_DNA"/>
</dbReference>
<evidence type="ECO:0000256" key="2">
    <source>
        <dbReference type="SAM" id="SignalP"/>
    </source>
</evidence>
<dbReference type="InterPro" id="IPR050910">
    <property type="entry name" value="JMJD6_ArgDemeth/LysHydrox"/>
</dbReference>
<reference evidence="4" key="1">
    <citation type="submission" date="2014-11" db="EMBL/GenBank/DDBJ databases">
        <authorList>
            <person name="Otto D Thomas"/>
            <person name="Naeem Raeece"/>
        </authorList>
    </citation>
    <scope>NUCLEOTIDE SEQUENCE</scope>
</reference>
<proteinExistence type="predicted"/>
<feature type="region of interest" description="Disordered" evidence="1">
    <location>
        <begin position="79"/>
        <end position="122"/>
    </location>
</feature>
<feature type="domain" description="JmjC" evidence="3">
    <location>
        <begin position="191"/>
        <end position="382"/>
    </location>
</feature>
<dbReference type="PANTHER" id="PTHR12480">
    <property type="entry name" value="ARGININE DEMETHYLASE AND LYSYL-HYDROXYLASE JMJD"/>
    <property type="match status" value="1"/>
</dbReference>
<name>A0A0G4FXV4_9ALVE</name>
<protein>
    <recommendedName>
        <fullName evidence="3">JmjC domain-containing protein</fullName>
    </recommendedName>
</protein>
<feature type="signal peptide" evidence="2">
    <location>
        <begin position="1"/>
        <end position="28"/>
    </location>
</feature>
<feature type="region of interest" description="Disordered" evidence="1">
    <location>
        <begin position="293"/>
        <end position="336"/>
    </location>
</feature>
<dbReference type="GO" id="GO:0000987">
    <property type="term" value="F:cis-regulatory region sequence-specific DNA binding"/>
    <property type="evidence" value="ECO:0007669"/>
    <property type="project" value="TreeGrafter"/>
</dbReference>
<evidence type="ECO:0000256" key="1">
    <source>
        <dbReference type="SAM" id="MobiDB-lite"/>
    </source>
</evidence>
<dbReference type="Gene3D" id="2.60.120.650">
    <property type="entry name" value="Cupin"/>
    <property type="match status" value="1"/>
</dbReference>
<sequence length="382" mass="42426">MTSVWPVLLKYLSRNVALILLVSVFGEAASIEKLEHGEGWSSDPVYDILTVGIDRCDIPRLEIPFECVYKLGGLLSRETEREDSGDETAVPSSATSPGCGRKELHGLDPHHPPSTPVVFSVSPPKLLEGEENGASSKLPSFSDLTKKESLLKKYGDVEVILSTANTFSHEKVKKSFREYVDVHVSAEAKRGKEGLVDSLLNTPATDVLYKFGDNYMGWEDLLGKYERPQLYGGQEGALSFGVGGSGSGVPFHEHGAVFAEVFHGQKRWFFSPPDKEPQFEPDVTSFRWFHDHVQQSDKDGEAREETEGGMERRRQVAVEGEANEKRDAEGEDKGSVREWSLRLPPGVTTCTCRPGGEILWIPDRWWHATLNVGETVFLSDFV</sequence>
<feature type="chain" id="PRO_5005189693" description="JmjC domain-containing protein" evidence="2">
    <location>
        <begin position="29"/>
        <end position="382"/>
    </location>
</feature>
<organism evidence="4">
    <name type="scientific">Chromera velia CCMP2878</name>
    <dbReference type="NCBI Taxonomy" id="1169474"/>
    <lineage>
        <taxon>Eukaryota</taxon>
        <taxon>Sar</taxon>
        <taxon>Alveolata</taxon>
        <taxon>Colpodellida</taxon>
        <taxon>Chromeraceae</taxon>
        <taxon>Chromera</taxon>
    </lineage>
</organism>
<evidence type="ECO:0000259" key="3">
    <source>
        <dbReference type="PROSITE" id="PS51184"/>
    </source>
</evidence>
<dbReference type="AlphaFoldDB" id="A0A0G4FXV4"/>
<dbReference type="SUPFAM" id="SSF51197">
    <property type="entry name" value="Clavaminate synthase-like"/>
    <property type="match status" value="1"/>
</dbReference>
<dbReference type="VEuPathDB" id="CryptoDB:Cvel_19331"/>
<dbReference type="InterPro" id="IPR003347">
    <property type="entry name" value="JmjC_dom"/>
</dbReference>